<dbReference type="EMBL" id="LSRX01000749">
    <property type="protein sequence ID" value="OLP89684.1"/>
    <property type="molecule type" value="Genomic_DNA"/>
</dbReference>
<dbReference type="InterPro" id="IPR036034">
    <property type="entry name" value="PDZ_sf"/>
</dbReference>
<evidence type="ECO:0000313" key="2">
    <source>
        <dbReference type="EMBL" id="OLP89684.1"/>
    </source>
</evidence>
<evidence type="ECO:0000256" key="1">
    <source>
        <dbReference type="SAM" id="MobiDB-lite"/>
    </source>
</evidence>
<feature type="region of interest" description="Disordered" evidence="1">
    <location>
        <begin position="69"/>
        <end position="105"/>
    </location>
</feature>
<gene>
    <name evidence="2" type="ORF">AK812_SmicGene28828</name>
</gene>
<protein>
    <submittedName>
        <fullName evidence="2">Uncharacterized protein</fullName>
    </submittedName>
</protein>
<dbReference type="SUPFAM" id="SSF50156">
    <property type="entry name" value="PDZ domain-like"/>
    <property type="match status" value="1"/>
</dbReference>
<organism evidence="2 3">
    <name type="scientific">Symbiodinium microadriaticum</name>
    <name type="common">Dinoflagellate</name>
    <name type="synonym">Zooxanthella microadriatica</name>
    <dbReference type="NCBI Taxonomy" id="2951"/>
    <lineage>
        <taxon>Eukaryota</taxon>
        <taxon>Sar</taxon>
        <taxon>Alveolata</taxon>
        <taxon>Dinophyceae</taxon>
        <taxon>Suessiales</taxon>
        <taxon>Symbiodiniaceae</taxon>
        <taxon>Symbiodinium</taxon>
    </lineage>
</organism>
<dbReference type="OrthoDB" id="428924at2759"/>
<accession>A0A1Q9D3F9</accession>
<reference evidence="2 3" key="1">
    <citation type="submission" date="2016-02" db="EMBL/GenBank/DDBJ databases">
        <title>Genome analysis of coral dinoflagellate symbionts highlights evolutionary adaptations to a symbiotic lifestyle.</title>
        <authorList>
            <person name="Aranda M."/>
            <person name="Li Y."/>
            <person name="Liew Y.J."/>
            <person name="Baumgarten S."/>
            <person name="Simakov O."/>
            <person name="Wilson M."/>
            <person name="Piel J."/>
            <person name="Ashoor H."/>
            <person name="Bougouffa S."/>
            <person name="Bajic V.B."/>
            <person name="Ryu T."/>
            <person name="Ravasi T."/>
            <person name="Bayer T."/>
            <person name="Micklem G."/>
            <person name="Kim H."/>
            <person name="Bhak J."/>
            <person name="Lajeunesse T.C."/>
            <person name="Voolstra C.R."/>
        </authorList>
    </citation>
    <scope>NUCLEOTIDE SEQUENCE [LARGE SCALE GENOMIC DNA]</scope>
    <source>
        <strain evidence="2 3">CCMP2467</strain>
    </source>
</reference>
<proteinExistence type="predicted"/>
<comment type="caution">
    <text evidence="2">The sequence shown here is derived from an EMBL/GenBank/DDBJ whole genome shotgun (WGS) entry which is preliminary data.</text>
</comment>
<keyword evidence="3" id="KW-1185">Reference proteome</keyword>
<evidence type="ECO:0000313" key="3">
    <source>
        <dbReference type="Proteomes" id="UP000186817"/>
    </source>
</evidence>
<feature type="compositionally biased region" description="Basic and acidic residues" evidence="1">
    <location>
        <begin position="84"/>
        <end position="105"/>
    </location>
</feature>
<feature type="region of interest" description="Disordered" evidence="1">
    <location>
        <begin position="127"/>
        <end position="187"/>
    </location>
</feature>
<dbReference type="AlphaFoldDB" id="A0A1Q9D3F9"/>
<name>A0A1Q9D3F9_SYMMI</name>
<sequence>MSAKLRASSLPSQAGLMRMRGDLRGTSARFRVQLDKPSPATIYSDPISRIGMEVKRHDSNARLVVNDVDENPRQRTPVAQWNTAEERQADRGDEEQHASHAIKPGDRIKAVNNHNSATLMLSELQEAAKPEEPRPVNLEVSRDISNVLAPSPPKPKTSASVPALIPEGGPSSMSRPPKPPRKVTQQVPCLTFVDM</sequence>
<dbReference type="Proteomes" id="UP000186817">
    <property type="component" value="Unassembled WGS sequence"/>
</dbReference>